<evidence type="ECO:0000313" key="2">
    <source>
        <dbReference type="Proteomes" id="UP001642483"/>
    </source>
</evidence>
<evidence type="ECO:0000313" key="1">
    <source>
        <dbReference type="EMBL" id="CAK8677478.1"/>
    </source>
</evidence>
<protein>
    <submittedName>
        <fullName evidence="1">Uncharacterized protein</fullName>
    </submittedName>
</protein>
<gene>
    <name evidence="1" type="ORF">CVLEPA_LOCUS6857</name>
</gene>
<reference evidence="1 2" key="1">
    <citation type="submission" date="2024-02" db="EMBL/GenBank/DDBJ databases">
        <authorList>
            <person name="Daric V."/>
            <person name="Darras S."/>
        </authorList>
    </citation>
    <scope>NUCLEOTIDE SEQUENCE [LARGE SCALE GENOMIC DNA]</scope>
</reference>
<keyword evidence="2" id="KW-1185">Reference proteome</keyword>
<accession>A0ABP0FHB6</accession>
<dbReference type="EMBL" id="CAWYQH010000046">
    <property type="protein sequence ID" value="CAK8677478.1"/>
    <property type="molecule type" value="Genomic_DNA"/>
</dbReference>
<dbReference type="Proteomes" id="UP001642483">
    <property type="component" value="Unassembled WGS sequence"/>
</dbReference>
<sequence length="80" mass="8919">MGLAEAAHAMEKSSELTASLCYMKKRFDWEIQPLGSTIVVQVIEVQSEVAHSDMGNKRVVYPSLPHLLYTQSAANKLQEI</sequence>
<organism evidence="1 2">
    <name type="scientific">Clavelina lepadiformis</name>
    <name type="common">Light-bulb sea squirt</name>
    <name type="synonym">Ascidia lepadiformis</name>
    <dbReference type="NCBI Taxonomy" id="159417"/>
    <lineage>
        <taxon>Eukaryota</taxon>
        <taxon>Metazoa</taxon>
        <taxon>Chordata</taxon>
        <taxon>Tunicata</taxon>
        <taxon>Ascidiacea</taxon>
        <taxon>Aplousobranchia</taxon>
        <taxon>Clavelinidae</taxon>
        <taxon>Clavelina</taxon>
    </lineage>
</organism>
<name>A0ABP0FHB6_CLALP</name>
<comment type="caution">
    <text evidence="1">The sequence shown here is derived from an EMBL/GenBank/DDBJ whole genome shotgun (WGS) entry which is preliminary data.</text>
</comment>
<proteinExistence type="predicted"/>